<evidence type="ECO:0000313" key="1">
    <source>
        <dbReference type="EMBL" id="MBS2964557.1"/>
    </source>
</evidence>
<protein>
    <submittedName>
        <fullName evidence="1">Uncharacterized protein</fullName>
    </submittedName>
</protein>
<accession>A0A8J7WQI9</accession>
<evidence type="ECO:0000313" key="2">
    <source>
        <dbReference type="Proteomes" id="UP000677913"/>
    </source>
</evidence>
<gene>
    <name evidence="1" type="ORF">KGA66_15990</name>
</gene>
<dbReference type="AlphaFoldDB" id="A0A8J7WQI9"/>
<name>A0A8J7WQI9_9ACTN</name>
<reference evidence="1" key="1">
    <citation type="submission" date="2021-04" db="EMBL/GenBank/DDBJ databases">
        <title>Genome based classification of Actinospica acidithermotolerans sp. nov., an actinobacterium isolated from an Indonesian hot spring.</title>
        <authorList>
            <person name="Kusuma A.B."/>
            <person name="Putra K.E."/>
            <person name="Nafisah S."/>
            <person name="Loh J."/>
            <person name="Nouioui I."/>
            <person name="Goodfellow M."/>
        </authorList>
    </citation>
    <scope>NUCLEOTIDE SEQUENCE</scope>
    <source>
        <strain evidence="1">DSM 45618</strain>
    </source>
</reference>
<comment type="caution">
    <text evidence="1">The sequence shown here is derived from an EMBL/GenBank/DDBJ whole genome shotgun (WGS) entry which is preliminary data.</text>
</comment>
<dbReference type="RefSeq" id="WP_211468918.1">
    <property type="nucleotide sequence ID" value="NZ_JAGSXH010000053.1"/>
</dbReference>
<organism evidence="1 2">
    <name type="scientific">Actinocrinis puniceicyclus</name>
    <dbReference type="NCBI Taxonomy" id="977794"/>
    <lineage>
        <taxon>Bacteria</taxon>
        <taxon>Bacillati</taxon>
        <taxon>Actinomycetota</taxon>
        <taxon>Actinomycetes</taxon>
        <taxon>Catenulisporales</taxon>
        <taxon>Actinospicaceae</taxon>
        <taxon>Actinocrinis</taxon>
    </lineage>
</organism>
<dbReference type="Proteomes" id="UP000677913">
    <property type="component" value="Unassembled WGS sequence"/>
</dbReference>
<proteinExistence type="predicted"/>
<sequence>MQINKGFREMTHIPKTRGDLAQQTFRMIFNAVRRHDLSVDPLTPVGQSLYRSREATRRQYPDSEPQYDTEFFHLEPPDRRYISQHAECCELSEAGLG</sequence>
<keyword evidence="2" id="KW-1185">Reference proteome</keyword>
<dbReference type="EMBL" id="JAGSXH010000053">
    <property type="protein sequence ID" value="MBS2964557.1"/>
    <property type="molecule type" value="Genomic_DNA"/>
</dbReference>